<dbReference type="PROSITE" id="PS50850">
    <property type="entry name" value="MFS"/>
    <property type="match status" value="1"/>
</dbReference>
<dbReference type="InterPro" id="IPR020846">
    <property type="entry name" value="MFS_dom"/>
</dbReference>
<evidence type="ECO:0000256" key="5">
    <source>
        <dbReference type="ARBA" id="ARBA00022989"/>
    </source>
</evidence>
<feature type="transmembrane region" description="Helical" evidence="7">
    <location>
        <begin position="100"/>
        <end position="116"/>
    </location>
</feature>
<keyword evidence="6 7" id="KW-0472">Membrane</keyword>
<reference evidence="9" key="1">
    <citation type="submission" date="2023-03" db="EMBL/GenBank/DDBJ databases">
        <title>Chitinimonas shenzhenensis gen. nov., sp. nov., a novel member of family Burkholderiaceae isolated from activated sludge collected in Shen Zhen, China.</title>
        <authorList>
            <person name="Wang X."/>
        </authorList>
    </citation>
    <scope>NUCLEOTIDE SEQUENCE</scope>
    <source>
        <strain evidence="9">DQS-5</strain>
    </source>
</reference>
<organism evidence="9 10">
    <name type="scientific">Parachitinimonas caeni</name>
    <dbReference type="NCBI Taxonomy" id="3031301"/>
    <lineage>
        <taxon>Bacteria</taxon>
        <taxon>Pseudomonadati</taxon>
        <taxon>Pseudomonadota</taxon>
        <taxon>Betaproteobacteria</taxon>
        <taxon>Neisseriales</taxon>
        <taxon>Chitinibacteraceae</taxon>
        <taxon>Parachitinimonas</taxon>
    </lineage>
</organism>
<feature type="transmembrane region" description="Helical" evidence="7">
    <location>
        <begin position="136"/>
        <end position="159"/>
    </location>
</feature>
<dbReference type="InterPro" id="IPR011701">
    <property type="entry name" value="MFS"/>
</dbReference>
<evidence type="ECO:0000256" key="3">
    <source>
        <dbReference type="ARBA" id="ARBA00022475"/>
    </source>
</evidence>
<feature type="domain" description="Major facilitator superfamily (MFS) profile" evidence="8">
    <location>
        <begin position="1"/>
        <end position="392"/>
    </location>
</feature>
<protein>
    <submittedName>
        <fullName evidence="9">Multidrug efflux MFS transporter MdtH</fullName>
    </submittedName>
</protein>
<feature type="transmembrane region" description="Helical" evidence="7">
    <location>
        <begin position="247"/>
        <end position="264"/>
    </location>
</feature>
<feature type="transmembrane region" description="Helical" evidence="7">
    <location>
        <begin position="299"/>
        <end position="317"/>
    </location>
</feature>
<keyword evidence="2" id="KW-0813">Transport</keyword>
<evidence type="ECO:0000256" key="4">
    <source>
        <dbReference type="ARBA" id="ARBA00022692"/>
    </source>
</evidence>
<feature type="transmembrane region" description="Helical" evidence="7">
    <location>
        <begin position="337"/>
        <end position="356"/>
    </location>
</feature>
<name>A0ABT7DY19_9NEIS</name>
<feature type="transmembrane region" description="Helical" evidence="7">
    <location>
        <begin position="276"/>
        <end position="293"/>
    </location>
</feature>
<comment type="caution">
    <text evidence="9">The sequence shown here is derived from an EMBL/GenBank/DDBJ whole genome shotgun (WGS) entry which is preliminary data.</text>
</comment>
<dbReference type="PANTHER" id="PTHR23517">
    <property type="entry name" value="RESISTANCE PROTEIN MDTM, PUTATIVE-RELATED-RELATED"/>
    <property type="match status" value="1"/>
</dbReference>
<comment type="subcellular location">
    <subcellularLocation>
        <location evidence="1">Cell membrane</location>
        <topology evidence="1">Multi-pass membrane protein</topology>
    </subcellularLocation>
</comment>
<dbReference type="InterPro" id="IPR050171">
    <property type="entry name" value="MFS_Transporters"/>
</dbReference>
<keyword evidence="10" id="KW-1185">Reference proteome</keyword>
<evidence type="ECO:0000256" key="2">
    <source>
        <dbReference type="ARBA" id="ARBA00022448"/>
    </source>
</evidence>
<sequence>MIAISKIRRQGKIFILADNMLVVFGFFAVFPLISLHFIDQLGWAASLVGMSLALRQFVQQGLAIGAGSLADRFGAKPLIVAGMLLRAAGFVVMAQAHTLWWLVISCLLSGLGGALFDPPRAALIAKFTRPAERNRFYALLISLESACAVGGALAGGWLLRFDFAWVGWMGGMVFTLAALGNAVLIPNYRVSIRRSQLLHGIGQVLADRPFRNFVLTLSGYYLLGAQIMLLVPITLKQLSGTSEAVSWMYTLDTLLSLALLYPLARLGEKYASLNTRISLGLALMTLSMLMLAFTHTLPLVFVLLALFYIGSIVAEPARETLIASQANPHHRATYMGFSKIGLALGGAAGHIGGGWLYDLGRIHGEPRLPWLVLACIGATTLLTLQWQFRRRSRLVPARA</sequence>
<dbReference type="RefSeq" id="WP_284101285.1">
    <property type="nucleotide sequence ID" value="NZ_JARRAF010000014.1"/>
</dbReference>
<proteinExistence type="predicted"/>
<evidence type="ECO:0000313" key="9">
    <source>
        <dbReference type="EMBL" id="MDK2124971.1"/>
    </source>
</evidence>
<dbReference type="InterPro" id="IPR036259">
    <property type="entry name" value="MFS_trans_sf"/>
</dbReference>
<dbReference type="CDD" id="cd17329">
    <property type="entry name" value="MFS_MdtH_MDR_like"/>
    <property type="match status" value="1"/>
</dbReference>
<keyword evidence="4 7" id="KW-0812">Transmembrane</keyword>
<feature type="transmembrane region" description="Helical" evidence="7">
    <location>
        <begin position="12"/>
        <end position="35"/>
    </location>
</feature>
<evidence type="ECO:0000256" key="7">
    <source>
        <dbReference type="SAM" id="Phobius"/>
    </source>
</evidence>
<evidence type="ECO:0000256" key="6">
    <source>
        <dbReference type="ARBA" id="ARBA00023136"/>
    </source>
</evidence>
<evidence type="ECO:0000259" key="8">
    <source>
        <dbReference type="PROSITE" id="PS50850"/>
    </source>
</evidence>
<dbReference type="EMBL" id="JARRAF010000014">
    <property type="protein sequence ID" value="MDK2124971.1"/>
    <property type="molecule type" value="Genomic_DNA"/>
</dbReference>
<gene>
    <name evidence="9" type="primary">mdtH</name>
    <name evidence="9" type="ORF">PZA18_13030</name>
</gene>
<evidence type="ECO:0000313" key="10">
    <source>
        <dbReference type="Proteomes" id="UP001172778"/>
    </source>
</evidence>
<dbReference type="NCBIfam" id="NF008650">
    <property type="entry name" value="PRK11646.1"/>
    <property type="match status" value="1"/>
</dbReference>
<keyword evidence="3" id="KW-1003">Cell membrane</keyword>
<dbReference type="Pfam" id="PF07690">
    <property type="entry name" value="MFS_1"/>
    <property type="match status" value="1"/>
</dbReference>
<accession>A0ABT7DY19</accession>
<evidence type="ECO:0000256" key="1">
    <source>
        <dbReference type="ARBA" id="ARBA00004651"/>
    </source>
</evidence>
<dbReference type="SUPFAM" id="SSF103473">
    <property type="entry name" value="MFS general substrate transporter"/>
    <property type="match status" value="1"/>
</dbReference>
<feature type="transmembrane region" description="Helical" evidence="7">
    <location>
        <begin position="368"/>
        <end position="388"/>
    </location>
</feature>
<feature type="transmembrane region" description="Helical" evidence="7">
    <location>
        <begin position="165"/>
        <end position="185"/>
    </location>
</feature>
<dbReference type="Proteomes" id="UP001172778">
    <property type="component" value="Unassembled WGS sequence"/>
</dbReference>
<keyword evidence="5 7" id="KW-1133">Transmembrane helix</keyword>
<dbReference type="Gene3D" id="1.20.1250.20">
    <property type="entry name" value="MFS general substrate transporter like domains"/>
    <property type="match status" value="1"/>
</dbReference>
<dbReference type="PANTHER" id="PTHR23517:SF2">
    <property type="entry name" value="MULTIDRUG RESISTANCE PROTEIN MDTH"/>
    <property type="match status" value="1"/>
</dbReference>
<feature type="transmembrane region" description="Helical" evidence="7">
    <location>
        <begin position="213"/>
        <end position="235"/>
    </location>
</feature>